<dbReference type="PANTHER" id="PTHR30619:SF1">
    <property type="entry name" value="RECOMBINATION PROTEIN 2"/>
    <property type="match status" value="1"/>
</dbReference>
<dbReference type="SUPFAM" id="SSF56281">
    <property type="entry name" value="Metallo-hydrolase/oxidoreductase"/>
    <property type="match status" value="1"/>
</dbReference>
<dbReference type="InterPro" id="IPR035681">
    <property type="entry name" value="ComA-like_MBL"/>
</dbReference>
<dbReference type="Gene3D" id="3.60.15.10">
    <property type="entry name" value="Ribonuclease Z/Hydroxyacylglutathione hydrolase-like"/>
    <property type="match status" value="1"/>
</dbReference>
<sequence length="279" mass="31572">MFRKYVLLAFVSLAYIFSDNLYRQVRVRKQMFELDVIDVGQGDAILITSNKGRRVLVDGGDGYDLDAYINKVTPVPFCRIDFIIMTHTHADHWEGLDRIMKRCDVRVFTFNDVASDSATYLKFVQNIPENKKLKLYSDSKIKVDNIIITILWPDIAVLKTQELSSDANFLSTVALVSYRDFDILLTGDAPAGVLDKIWAEKESMLQNDKVDVFKVPHHGSITGLSEKFLTNLSPTYCVISVGEGNSYGLPDEDVLSFLAEIKCEVYRTDSDGNIEFKAK</sequence>
<dbReference type="PANTHER" id="PTHR30619">
    <property type="entry name" value="DNA INTERNALIZATION/COMPETENCE PROTEIN COMEC/REC2"/>
    <property type="match status" value="1"/>
</dbReference>
<protein>
    <recommendedName>
        <fullName evidence="1">Metallo-beta-lactamase domain-containing protein</fullName>
    </recommendedName>
</protein>
<gene>
    <name evidence="2" type="ORF">A2264_02515</name>
</gene>
<evidence type="ECO:0000259" key="1">
    <source>
        <dbReference type="SMART" id="SM00849"/>
    </source>
</evidence>
<dbReference type="InterPro" id="IPR052159">
    <property type="entry name" value="Competence_DNA_uptake"/>
</dbReference>
<feature type="domain" description="Metallo-beta-lactamase" evidence="1">
    <location>
        <begin position="41"/>
        <end position="243"/>
    </location>
</feature>
<dbReference type="CDD" id="cd07731">
    <property type="entry name" value="ComA-like_MBL-fold"/>
    <property type="match status" value="1"/>
</dbReference>
<reference evidence="2 3" key="1">
    <citation type="journal article" date="2016" name="Nat. Commun.">
        <title>Thousands of microbial genomes shed light on interconnected biogeochemical processes in an aquifer system.</title>
        <authorList>
            <person name="Anantharaman K."/>
            <person name="Brown C.T."/>
            <person name="Hug L.A."/>
            <person name="Sharon I."/>
            <person name="Castelle C.J."/>
            <person name="Probst A.J."/>
            <person name="Thomas B.C."/>
            <person name="Singh A."/>
            <person name="Wilkins M.J."/>
            <person name="Karaoz U."/>
            <person name="Brodie E.L."/>
            <person name="Williams K.H."/>
            <person name="Hubbard S.S."/>
            <person name="Banfield J.F."/>
        </authorList>
    </citation>
    <scope>NUCLEOTIDE SEQUENCE [LARGE SCALE GENOMIC DNA]</scope>
</reference>
<dbReference type="SMART" id="SM00849">
    <property type="entry name" value="Lactamase_B"/>
    <property type="match status" value="1"/>
</dbReference>
<accession>A0A1F4W4G8</accession>
<evidence type="ECO:0000313" key="3">
    <source>
        <dbReference type="Proteomes" id="UP000176614"/>
    </source>
</evidence>
<dbReference type="AlphaFoldDB" id="A0A1F4W4G8"/>
<dbReference type="Pfam" id="PF00753">
    <property type="entry name" value="Lactamase_B"/>
    <property type="match status" value="1"/>
</dbReference>
<evidence type="ECO:0000313" key="2">
    <source>
        <dbReference type="EMBL" id="OGC63933.1"/>
    </source>
</evidence>
<name>A0A1F4W4G8_UNCKA</name>
<dbReference type="EMBL" id="MEVT01000001">
    <property type="protein sequence ID" value="OGC63933.1"/>
    <property type="molecule type" value="Genomic_DNA"/>
</dbReference>
<organism evidence="2 3">
    <name type="scientific">candidate division WWE3 bacterium RIFOXYA2_FULL_46_9</name>
    <dbReference type="NCBI Taxonomy" id="1802636"/>
    <lineage>
        <taxon>Bacteria</taxon>
        <taxon>Katanobacteria</taxon>
    </lineage>
</organism>
<dbReference type="InterPro" id="IPR001279">
    <property type="entry name" value="Metallo-B-lactamas"/>
</dbReference>
<dbReference type="Proteomes" id="UP000176614">
    <property type="component" value="Unassembled WGS sequence"/>
</dbReference>
<comment type="caution">
    <text evidence="2">The sequence shown here is derived from an EMBL/GenBank/DDBJ whole genome shotgun (WGS) entry which is preliminary data.</text>
</comment>
<dbReference type="InterPro" id="IPR036866">
    <property type="entry name" value="RibonucZ/Hydroxyglut_hydro"/>
</dbReference>
<proteinExistence type="predicted"/>